<evidence type="ECO:0000256" key="1">
    <source>
        <dbReference type="SAM" id="MobiDB-lite"/>
    </source>
</evidence>
<dbReference type="AlphaFoldDB" id="A0A9W8JXP0"/>
<accession>A0A9W8JXP0</accession>
<gene>
    <name evidence="2" type="ORF">NLJ89_g5856</name>
</gene>
<name>A0A9W8JXP0_9AGAR</name>
<protein>
    <submittedName>
        <fullName evidence="2">Uncharacterized protein</fullName>
    </submittedName>
</protein>
<feature type="region of interest" description="Disordered" evidence="1">
    <location>
        <begin position="59"/>
        <end position="81"/>
    </location>
</feature>
<organism evidence="2 3">
    <name type="scientific">Agrocybe chaxingu</name>
    <dbReference type="NCBI Taxonomy" id="84603"/>
    <lineage>
        <taxon>Eukaryota</taxon>
        <taxon>Fungi</taxon>
        <taxon>Dikarya</taxon>
        <taxon>Basidiomycota</taxon>
        <taxon>Agaricomycotina</taxon>
        <taxon>Agaricomycetes</taxon>
        <taxon>Agaricomycetidae</taxon>
        <taxon>Agaricales</taxon>
        <taxon>Agaricineae</taxon>
        <taxon>Strophariaceae</taxon>
        <taxon>Agrocybe</taxon>
    </lineage>
</organism>
<evidence type="ECO:0000313" key="2">
    <source>
        <dbReference type="EMBL" id="KAJ3508261.1"/>
    </source>
</evidence>
<reference evidence="2" key="1">
    <citation type="submission" date="2022-07" db="EMBL/GenBank/DDBJ databases">
        <title>Genome Sequence of Agrocybe chaxingu.</title>
        <authorList>
            <person name="Buettner E."/>
        </authorList>
    </citation>
    <scope>NUCLEOTIDE SEQUENCE</scope>
    <source>
        <strain evidence="2">MP-N11</strain>
    </source>
</reference>
<evidence type="ECO:0000313" key="3">
    <source>
        <dbReference type="Proteomes" id="UP001148786"/>
    </source>
</evidence>
<proteinExistence type="predicted"/>
<sequence>MQLPVLFGRDSPELLEMLLEAYRNHNDHDEHDDHNVHYSDELRKELDWRTNLFSFSSKNKNLDDDSSAWRTAEQAPSAANKDASIIDDQAMTFDLTDIRRLPDCLMYGPPFNSSQLQASRLKWQIGNCRHSGEDCAFGGTRPANFLQ</sequence>
<dbReference type="EMBL" id="JANKHO010000578">
    <property type="protein sequence ID" value="KAJ3508261.1"/>
    <property type="molecule type" value="Genomic_DNA"/>
</dbReference>
<keyword evidence="3" id="KW-1185">Reference proteome</keyword>
<comment type="caution">
    <text evidence="2">The sequence shown here is derived from an EMBL/GenBank/DDBJ whole genome shotgun (WGS) entry which is preliminary data.</text>
</comment>
<dbReference type="Proteomes" id="UP001148786">
    <property type="component" value="Unassembled WGS sequence"/>
</dbReference>